<protein>
    <submittedName>
        <fullName evidence="1">Uncharacterized protein</fullName>
    </submittedName>
</protein>
<name>A0ACB9H2X8_CICIN</name>
<dbReference type="Proteomes" id="UP001055811">
    <property type="component" value="Linkage Group LG01"/>
</dbReference>
<keyword evidence="2" id="KW-1185">Reference proteome</keyword>
<comment type="caution">
    <text evidence="1">The sequence shown here is derived from an EMBL/GenBank/DDBJ whole genome shotgun (WGS) entry which is preliminary data.</text>
</comment>
<evidence type="ECO:0000313" key="2">
    <source>
        <dbReference type="Proteomes" id="UP001055811"/>
    </source>
</evidence>
<dbReference type="EMBL" id="CM042009">
    <property type="protein sequence ID" value="KAI3789327.1"/>
    <property type="molecule type" value="Genomic_DNA"/>
</dbReference>
<gene>
    <name evidence="1" type="ORF">L2E82_02120</name>
</gene>
<organism evidence="1 2">
    <name type="scientific">Cichorium intybus</name>
    <name type="common">Chicory</name>
    <dbReference type="NCBI Taxonomy" id="13427"/>
    <lineage>
        <taxon>Eukaryota</taxon>
        <taxon>Viridiplantae</taxon>
        <taxon>Streptophyta</taxon>
        <taxon>Embryophyta</taxon>
        <taxon>Tracheophyta</taxon>
        <taxon>Spermatophyta</taxon>
        <taxon>Magnoliopsida</taxon>
        <taxon>eudicotyledons</taxon>
        <taxon>Gunneridae</taxon>
        <taxon>Pentapetalae</taxon>
        <taxon>asterids</taxon>
        <taxon>campanulids</taxon>
        <taxon>Asterales</taxon>
        <taxon>Asteraceae</taxon>
        <taxon>Cichorioideae</taxon>
        <taxon>Cichorieae</taxon>
        <taxon>Cichoriinae</taxon>
        <taxon>Cichorium</taxon>
    </lineage>
</organism>
<reference evidence="2" key="1">
    <citation type="journal article" date="2022" name="Mol. Ecol. Resour.">
        <title>The genomes of chicory, endive, great burdock and yacon provide insights into Asteraceae palaeo-polyploidization history and plant inulin production.</title>
        <authorList>
            <person name="Fan W."/>
            <person name="Wang S."/>
            <person name="Wang H."/>
            <person name="Wang A."/>
            <person name="Jiang F."/>
            <person name="Liu H."/>
            <person name="Zhao H."/>
            <person name="Xu D."/>
            <person name="Zhang Y."/>
        </authorList>
    </citation>
    <scope>NUCLEOTIDE SEQUENCE [LARGE SCALE GENOMIC DNA]</scope>
    <source>
        <strain evidence="2">cv. Punajuju</strain>
    </source>
</reference>
<accession>A0ACB9H2X8</accession>
<evidence type="ECO:0000313" key="1">
    <source>
        <dbReference type="EMBL" id="KAI3789327.1"/>
    </source>
</evidence>
<proteinExistence type="predicted"/>
<reference evidence="1 2" key="2">
    <citation type="journal article" date="2022" name="Mol. Ecol. Resour.">
        <title>The genomes of chicory, endive, great burdock and yacon provide insights into Asteraceae paleo-polyploidization history and plant inulin production.</title>
        <authorList>
            <person name="Fan W."/>
            <person name="Wang S."/>
            <person name="Wang H."/>
            <person name="Wang A."/>
            <person name="Jiang F."/>
            <person name="Liu H."/>
            <person name="Zhao H."/>
            <person name="Xu D."/>
            <person name="Zhang Y."/>
        </authorList>
    </citation>
    <scope>NUCLEOTIDE SEQUENCE [LARGE SCALE GENOMIC DNA]</scope>
    <source>
        <strain evidence="2">cv. Punajuju</strain>
        <tissue evidence="1">Leaves</tissue>
    </source>
</reference>
<sequence length="73" mass="8327">MPKATVPPQTNDVVTVDPIPHRPRRFPSQPSKTKTTLSGGEDEDDSLVCRRRDFKIQYAVVLLHHYRLSPPSF</sequence>